<dbReference type="EMBL" id="CADEPI010000140">
    <property type="protein sequence ID" value="CAB3377167.1"/>
    <property type="molecule type" value="Genomic_DNA"/>
</dbReference>
<reference evidence="1 3" key="1">
    <citation type="submission" date="2020-04" db="EMBL/GenBank/DDBJ databases">
        <authorList>
            <person name="Alioto T."/>
            <person name="Alioto T."/>
            <person name="Gomez Garrido J."/>
        </authorList>
    </citation>
    <scope>NUCLEOTIDE SEQUENCE [LARGE SCALE GENOMIC DNA]</scope>
</reference>
<evidence type="ECO:0000313" key="2">
    <source>
        <dbReference type="EMBL" id="CAB3377167.1"/>
    </source>
</evidence>
<keyword evidence="3" id="KW-1185">Reference proteome</keyword>
<dbReference type="EMBL" id="CADEPI010000090">
    <property type="protein sequence ID" value="CAB3373817.1"/>
    <property type="molecule type" value="Genomic_DNA"/>
</dbReference>
<proteinExistence type="predicted"/>
<protein>
    <submittedName>
        <fullName evidence="1">Uncharacterized protein</fullName>
    </submittedName>
</protein>
<comment type="caution">
    <text evidence="1">The sequence shown here is derived from an EMBL/GenBank/DDBJ whole genome shotgun (WGS) entry which is preliminary data.</text>
</comment>
<gene>
    <name evidence="1" type="ORF">CLODIP_2_CD11666</name>
    <name evidence="2" type="ORF">CLODIP_2_CD12387</name>
</gene>
<evidence type="ECO:0000313" key="3">
    <source>
        <dbReference type="Proteomes" id="UP000494165"/>
    </source>
</evidence>
<name>A0A8S1D7D7_9INSE</name>
<evidence type="ECO:0000313" key="1">
    <source>
        <dbReference type="EMBL" id="CAB3373817.1"/>
    </source>
</evidence>
<sequence length="80" mass="9172">MRALLLIQTCQEPREIFREAVARRAVIEATEVFALYATQKDWLSTLQPLVLLGAKNVDSESHCFQTASLRKEMAFFLPKM</sequence>
<accession>A0A8S1D7D7</accession>
<dbReference type="Proteomes" id="UP000494165">
    <property type="component" value="Unassembled WGS sequence"/>
</dbReference>
<dbReference type="AlphaFoldDB" id="A0A8S1D7D7"/>
<organism evidence="1 3">
    <name type="scientific">Cloeon dipterum</name>
    <dbReference type="NCBI Taxonomy" id="197152"/>
    <lineage>
        <taxon>Eukaryota</taxon>
        <taxon>Metazoa</taxon>
        <taxon>Ecdysozoa</taxon>
        <taxon>Arthropoda</taxon>
        <taxon>Hexapoda</taxon>
        <taxon>Insecta</taxon>
        <taxon>Pterygota</taxon>
        <taxon>Palaeoptera</taxon>
        <taxon>Ephemeroptera</taxon>
        <taxon>Pisciforma</taxon>
        <taxon>Baetidae</taxon>
        <taxon>Cloeon</taxon>
    </lineage>
</organism>